<organism evidence="3 4">
    <name type="scientific">Araneus ventricosus</name>
    <name type="common">Orbweaver spider</name>
    <name type="synonym">Epeira ventricosa</name>
    <dbReference type="NCBI Taxonomy" id="182803"/>
    <lineage>
        <taxon>Eukaryota</taxon>
        <taxon>Metazoa</taxon>
        <taxon>Ecdysozoa</taxon>
        <taxon>Arthropoda</taxon>
        <taxon>Chelicerata</taxon>
        <taxon>Arachnida</taxon>
        <taxon>Araneae</taxon>
        <taxon>Araneomorphae</taxon>
        <taxon>Entelegynae</taxon>
        <taxon>Araneoidea</taxon>
        <taxon>Araneidae</taxon>
        <taxon>Araneus</taxon>
    </lineage>
</organism>
<dbReference type="Pfam" id="PF00078">
    <property type="entry name" value="RVT_1"/>
    <property type="match status" value="1"/>
</dbReference>
<dbReference type="OrthoDB" id="6433533at2759"/>
<evidence type="ECO:0000313" key="4">
    <source>
        <dbReference type="Proteomes" id="UP000499080"/>
    </source>
</evidence>
<sequence length="341" mass="39071">MNAHRTLWGYPNDSPRGNAMEDFIFSTNLHILNVEFEAHPFNNGTIKAALTSRFQLTNIFRIQHPEKILKMLASVTIILSKFNLTLKCNLTHILGRQVALNTPQLPATLPQHSNCLQGSCTGPALWNLVAKKVLTHYWPGGVYLQVFSDDFIFLIKAPTKTKVKSLTNEALNQFESWTAKHNLEISAYKSNYIYFNKNRNGPRWSAGIRWEGDLLRRKSSIKYLVVFVDDKLNFATHLTELKNKTLNLYQKLKIIGASNWGLNKIIRRKIYFTVIERILLYGAPARANNITSRKQRLLNAIQRKSLLNITGEYSTTPNSSYTSDRRHYSPTYQSSNGVHSR</sequence>
<dbReference type="InterPro" id="IPR000477">
    <property type="entry name" value="RT_dom"/>
</dbReference>
<name>A0A4Y2GKF1_ARAVE</name>
<reference evidence="3 4" key="1">
    <citation type="journal article" date="2019" name="Sci. Rep.">
        <title>Orb-weaving spider Araneus ventricosus genome elucidates the spidroin gene catalogue.</title>
        <authorList>
            <person name="Kono N."/>
            <person name="Nakamura H."/>
            <person name="Ohtoshi R."/>
            <person name="Moran D.A.P."/>
            <person name="Shinohara A."/>
            <person name="Yoshida Y."/>
            <person name="Fujiwara M."/>
            <person name="Mori M."/>
            <person name="Tomita M."/>
            <person name="Arakawa K."/>
        </authorList>
    </citation>
    <scope>NUCLEOTIDE SEQUENCE [LARGE SCALE GENOMIC DNA]</scope>
</reference>
<keyword evidence="4" id="KW-1185">Reference proteome</keyword>
<gene>
    <name evidence="3" type="ORF">AVEN_247687_1</name>
</gene>
<feature type="region of interest" description="Disordered" evidence="1">
    <location>
        <begin position="316"/>
        <end position="341"/>
    </location>
</feature>
<evidence type="ECO:0000313" key="3">
    <source>
        <dbReference type="EMBL" id="GBM54073.1"/>
    </source>
</evidence>
<dbReference type="EMBL" id="BGPR01001443">
    <property type="protein sequence ID" value="GBM54073.1"/>
    <property type="molecule type" value="Genomic_DNA"/>
</dbReference>
<feature type="domain" description="Reverse transcriptase" evidence="2">
    <location>
        <begin position="103"/>
        <end position="224"/>
    </location>
</feature>
<dbReference type="AlphaFoldDB" id="A0A4Y2GKF1"/>
<proteinExistence type="predicted"/>
<protein>
    <recommendedName>
        <fullName evidence="2">Reverse transcriptase domain-containing protein</fullName>
    </recommendedName>
</protein>
<feature type="compositionally biased region" description="Polar residues" evidence="1">
    <location>
        <begin position="330"/>
        <end position="341"/>
    </location>
</feature>
<accession>A0A4Y2GKF1</accession>
<evidence type="ECO:0000259" key="2">
    <source>
        <dbReference type="Pfam" id="PF00078"/>
    </source>
</evidence>
<dbReference type="Proteomes" id="UP000499080">
    <property type="component" value="Unassembled WGS sequence"/>
</dbReference>
<evidence type="ECO:0000256" key="1">
    <source>
        <dbReference type="SAM" id="MobiDB-lite"/>
    </source>
</evidence>
<comment type="caution">
    <text evidence="3">The sequence shown here is derived from an EMBL/GenBank/DDBJ whole genome shotgun (WGS) entry which is preliminary data.</text>
</comment>